<dbReference type="KEGG" id="tps:THAPSDRAFT_10453"/>
<protein>
    <submittedName>
        <fullName evidence="3">Uncharacterized protein</fullName>
    </submittedName>
</protein>
<dbReference type="HOGENOM" id="CLU_1900462_0_0_1"/>
<reference evidence="3 4" key="1">
    <citation type="journal article" date="2004" name="Science">
        <title>The genome of the diatom Thalassiosira pseudonana: ecology, evolution, and metabolism.</title>
        <authorList>
            <person name="Armbrust E.V."/>
            <person name="Berges J.A."/>
            <person name="Bowler C."/>
            <person name="Green B.R."/>
            <person name="Martinez D."/>
            <person name="Putnam N.H."/>
            <person name="Zhou S."/>
            <person name="Allen A.E."/>
            <person name="Apt K.E."/>
            <person name="Bechner M."/>
            <person name="Brzezinski M.A."/>
            <person name="Chaal B.K."/>
            <person name="Chiovitti A."/>
            <person name="Davis A.K."/>
            <person name="Demarest M.S."/>
            <person name="Detter J.C."/>
            <person name="Glavina T."/>
            <person name="Goodstein D."/>
            <person name="Hadi M.Z."/>
            <person name="Hellsten U."/>
            <person name="Hildebrand M."/>
            <person name="Jenkins B.D."/>
            <person name="Jurka J."/>
            <person name="Kapitonov V.V."/>
            <person name="Kroger N."/>
            <person name="Lau W.W."/>
            <person name="Lane T.W."/>
            <person name="Larimer F.W."/>
            <person name="Lippmeier J.C."/>
            <person name="Lucas S."/>
            <person name="Medina M."/>
            <person name="Montsant A."/>
            <person name="Obornik M."/>
            <person name="Parker M.S."/>
            <person name="Palenik B."/>
            <person name="Pazour G.J."/>
            <person name="Richardson P.M."/>
            <person name="Rynearson T.A."/>
            <person name="Saito M.A."/>
            <person name="Schwartz D.C."/>
            <person name="Thamatrakoln K."/>
            <person name="Valentin K."/>
            <person name="Vardi A."/>
            <person name="Wilkerson F.P."/>
            <person name="Rokhsar D.S."/>
        </authorList>
    </citation>
    <scope>NUCLEOTIDE SEQUENCE [LARGE SCALE GENOMIC DNA]</scope>
    <source>
        <strain evidence="3 4">CCMP1335</strain>
    </source>
</reference>
<dbReference type="GeneID" id="7450020"/>
<sequence length="134" mass="14115">MKFSTPLLFATLAFSVADAENRGLRPRGGGGGGGRGGGMNGGGGGKKGPPSPERLQAKIDETCPTFDCNDIETDSLDCTLEERPARPDFSSMTDAEIEAFKAEMMAKKEEKKEQIMNCACCAGYTAEELLGGVN</sequence>
<proteinExistence type="predicted"/>
<organism evidence="3 4">
    <name type="scientific">Thalassiosira pseudonana</name>
    <name type="common">Marine diatom</name>
    <name type="synonym">Cyclotella nana</name>
    <dbReference type="NCBI Taxonomy" id="35128"/>
    <lineage>
        <taxon>Eukaryota</taxon>
        <taxon>Sar</taxon>
        <taxon>Stramenopiles</taxon>
        <taxon>Ochrophyta</taxon>
        <taxon>Bacillariophyta</taxon>
        <taxon>Coscinodiscophyceae</taxon>
        <taxon>Thalassiosirophycidae</taxon>
        <taxon>Thalassiosirales</taxon>
        <taxon>Thalassiosiraceae</taxon>
        <taxon>Thalassiosira</taxon>
    </lineage>
</organism>
<feature type="compositionally biased region" description="Gly residues" evidence="1">
    <location>
        <begin position="26"/>
        <end position="47"/>
    </location>
</feature>
<feature type="signal peptide" evidence="2">
    <location>
        <begin position="1"/>
        <end position="19"/>
    </location>
</feature>
<dbReference type="PaxDb" id="35128-Thaps10453"/>
<feature type="chain" id="PRO_5002874141" evidence="2">
    <location>
        <begin position="20"/>
        <end position="134"/>
    </location>
</feature>
<dbReference type="EMBL" id="DS999417">
    <property type="protein sequence ID" value="EED86937.1"/>
    <property type="molecule type" value="Genomic_DNA"/>
</dbReference>
<name>B8LCP6_THAPS</name>
<dbReference type="RefSeq" id="XP_002296736.1">
    <property type="nucleotide sequence ID" value="XM_002296700.1"/>
</dbReference>
<keyword evidence="4" id="KW-1185">Reference proteome</keyword>
<evidence type="ECO:0000256" key="2">
    <source>
        <dbReference type="SAM" id="SignalP"/>
    </source>
</evidence>
<evidence type="ECO:0000313" key="4">
    <source>
        <dbReference type="Proteomes" id="UP000001449"/>
    </source>
</evidence>
<dbReference type="InParanoid" id="B8LCP6"/>
<evidence type="ECO:0000313" key="3">
    <source>
        <dbReference type="EMBL" id="EED86937.1"/>
    </source>
</evidence>
<keyword evidence="2" id="KW-0732">Signal</keyword>
<gene>
    <name evidence="3" type="ORF">THAPSDRAFT_10453</name>
</gene>
<dbReference type="AlphaFoldDB" id="B8LCP6"/>
<reference evidence="3 4" key="2">
    <citation type="journal article" date="2008" name="Nature">
        <title>The Phaeodactylum genome reveals the evolutionary history of diatom genomes.</title>
        <authorList>
            <person name="Bowler C."/>
            <person name="Allen A.E."/>
            <person name="Badger J.H."/>
            <person name="Grimwood J."/>
            <person name="Jabbari K."/>
            <person name="Kuo A."/>
            <person name="Maheswari U."/>
            <person name="Martens C."/>
            <person name="Maumus F."/>
            <person name="Otillar R.P."/>
            <person name="Rayko E."/>
            <person name="Salamov A."/>
            <person name="Vandepoele K."/>
            <person name="Beszteri B."/>
            <person name="Gruber A."/>
            <person name="Heijde M."/>
            <person name="Katinka M."/>
            <person name="Mock T."/>
            <person name="Valentin K."/>
            <person name="Verret F."/>
            <person name="Berges J.A."/>
            <person name="Brownlee C."/>
            <person name="Cadoret J.P."/>
            <person name="Chiovitti A."/>
            <person name="Choi C.J."/>
            <person name="Coesel S."/>
            <person name="De Martino A."/>
            <person name="Detter J.C."/>
            <person name="Durkin C."/>
            <person name="Falciatore A."/>
            <person name="Fournet J."/>
            <person name="Haruta M."/>
            <person name="Huysman M.J."/>
            <person name="Jenkins B.D."/>
            <person name="Jiroutova K."/>
            <person name="Jorgensen R.E."/>
            <person name="Joubert Y."/>
            <person name="Kaplan A."/>
            <person name="Kroger N."/>
            <person name="Kroth P.G."/>
            <person name="La Roche J."/>
            <person name="Lindquist E."/>
            <person name="Lommer M."/>
            <person name="Martin-Jezequel V."/>
            <person name="Lopez P.J."/>
            <person name="Lucas S."/>
            <person name="Mangogna M."/>
            <person name="McGinnis K."/>
            <person name="Medlin L.K."/>
            <person name="Montsant A."/>
            <person name="Oudot-Le Secq M.P."/>
            <person name="Napoli C."/>
            <person name="Obornik M."/>
            <person name="Parker M.S."/>
            <person name="Petit J.L."/>
            <person name="Porcel B.M."/>
            <person name="Poulsen N."/>
            <person name="Robison M."/>
            <person name="Rychlewski L."/>
            <person name="Rynearson T.A."/>
            <person name="Schmutz J."/>
            <person name="Shapiro H."/>
            <person name="Siaut M."/>
            <person name="Stanley M."/>
            <person name="Sussman M.R."/>
            <person name="Taylor A.R."/>
            <person name="Vardi A."/>
            <person name="von Dassow P."/>
            <person name="Vyverman W."/>
            <person name="Willis A."/>
            <person name="Wyrwicz L.S."/>
            <person name="Rokhsar D.S."/>
            <person name="Weissenbach J."/>
            <person name="Armbrust E.V."/>
            <person name="Green B.R."/>
            <person name="Van de Peer Y."/>
            <person name="Grigoriev I.V."/>
        </authorList>
    </citation>
    <scope>NUCLEOTIDE SEQUENCE [LARGE SCALE GENOMIC DNA]</scope>
    <source>
        <strain evidence="3 4">CCMP1335</strain>
    </source>
</reference>
<accession>B8LCP6</accession>
<dbReference type="Proteomes" id="UP000001449">
    <property type="component" value="Chromosome 16"/>
</dbReference>
<feature type="region of interest" description="Disordered" evidence="1">
    <location>
        <begin position="20"/>
        <end position="55"/>
    </location>
</feature>
<evidence type="ECO:0000256" key="1">
    <source>
        <dbReference type="SAM" id="MobiDB-lite"/>
    </source>
</evidence>